<dbReference type="InterPro" id="IPR027417">
    <property type="entry name" value="P-loop_NTPase"/>
</dbReference>
<dbReference type="Pfam" id="PF13189">
    <property type="entry name" value="Cytidylate_kin2"/>
    <property type="match status" value="1"/>
</dbReference>
<dbReference type="AlphaFoldDB" id="A0A9J6QX19"/>
<dbReference type="EMBL" id="JAOSHN010000007">
    <property type="protein sequence ID" value="MCU7380037.1"/>
    <property type="molecule type" value="Genomic_DNA"/>
</dbReference>
<protein>
    <submittedName>
        <fullName evidence="1">Cytidylate kinase-like family protein</fullName>
    </submittedName>
</protein>
<organism evidence="1 2">
    <name type="scientific">Hominibacterium faecale</name>
    <dbReference type="NCBI Taxonomy" id="2839743"/>
    <lineage>
        <taxon>Bacteria</taxon>
        <taxon>Bacillati</taxon>
        <taxon>Bacillota</taxon>
        <taxon>Clostridia</taxon>
        <taxon>Peptostreptococcales</taxon>
        <taxon>Anaerovoracaceae</taxon>
        <taxon>Hominibacterium</taxon>
    </lineage>
</organism>
<comment type="caution">
    <text evidence="1">The sequence shown here is derived from an EMBL/GenBank/DDBJ whole genome shotgun (WGS) entry which is preliminary data.</text>
</comment>
<keyword evidence="1" id="KW-0808">Transferase</keyword>
<evidence type="ECO:0000313" key="1">
    <source>
        <dbReference type="EMBL" id="MCU7380037.1"/>
    </source>
</evidence>
<dbReference type="SUPFAM" id="SSF52540">
    <property type="entry name" value="P-loop containing nucleoside triphosphate hydrolases"/>
    <property type="match status" value="1"/>
</dbReference>
<keyword evidence="2" id="KW-1185">Reference proteome</keyword>
<dbReference type="GO" id="GO:0016301">
    <property type="term" value="F:kinase activity"/>
    <property type="evidence" value="ECO:0007669"/>
    <property type="project" value="UniProtKB-KW"/>
</dbReference>
<gene>
    <name evidence="1" type="ORF">OBO34_16980</name>
</gene>
<dbReference type="RefSeq" id="WP_227755056.1">
    <property type="nucleotide sequence ID" value="NZ_JAJAGH010000003.1"/>
</dbReference>
<name>A0A9J6QX19_9FIRM</name>
<keyword evidence="1" id="KW-0418">Kinase</keyword>
<dbReference type="Gene3D" id="3.40.50.300">
    <property type="entry name" value="P-loop containing nucleotide triphosphate hydrolases"/>
    <property type="match status" value="1"/>
</dbReference>
<dbReference type="Proteomes" id="UP001065549">
    <property type="component" value="Unassembled WGS sequence"/>
</dbReference>
<sequence>MNNYVITIGRQAGSGGSILGRNLAKHFGFHYIDKDLIKKAAEELNVPEEELARMDEKESIADRLLLQTGGYPMAYMSEDWKTSTGEDVFKTESKLIRQAAEQASCVVVGRCGSFLFTGYEKHISLFLYAEEEARARRLGGHLGMADEKTIKMIRKLDKERARYVRTYTGQEWQDPTSYDLTIDTEKLDDQQLMDVAIHYICCRFPELKK</sequence>
<proteinExistence type="predicted"/>
<reference evidence="1" key="1">
    <citation type="submission" date="2022-09" db="EMBL/GenBank/DDBJ databases">
        <title>Culturomic study of gut microbiota in children with autism spectrum disorder.</title>
        <authorList>
            <person name="Efimov B.A."/>
            <person name="Chaplin A.V."/>
            <person name="Sokolova S.R."/>
            <person name="Pikina A.P."/>
            <person name="Korzhanova M."/>
            <person name="Belova V."/>
            <person name="Korostin D."/>
        </authorList>
    </citation>
    <scope>NUCLEOTIDE SEQUENCE</scope>
    <source>
        <strain evidence="1">ASD5510</strain>
    </source>
</reference>
<accession>A0A9J6QX19</accession>
<evidence type="ECO:0000313" key="2">
    <source>
        <dbReference type="Proteomes" id="UP001065549"/>
    </source>
</evidence>